<comment type="subcellular location">
    <subcellularLocation>
        <location evidence="1">Membrane</location>
    </subcellularLocation>
</comment>
<dbReference type="EMBL" id="BAET01000031">
    <property type="protein sequence ID" value="GAB56716.1"/>
    <property type="molecule type" value="Genomic_DNA"/>
</dbReference>
<gene>
    <name evidence="5" type="primary">ytfM</name>
    <name evidence="5" type="ORF">GPUN_2601</name>
</gene>
<dbReference type="AlphaFoldDB" id="H5TEI9"/>
<accession>H5TEI9</accession>
<name>H5TEI9_9ALTE</name>
<evidence type="ECO:0000256" key="2">
    <source>
        <dbReference type="ARBA" id="ARBA00023136"/>
    </source>
</evidence>
<dbReference type="InterPro" id="IPR000184">
    <property type="entry name" value="Bac_surfAg_D15"/>
</dbReference>
<reference evidence="5 6" key="1">
    <citation type="journal article" date="2012" name="J. Bacteriol.">
        <title>Genome sequence of proteorhodopsin-containing sea ice bacterium Glaciecola punicea ACAM 611T.</title>
        <authorList>
            <person name="Qin Q.-L."/>
            <person name="Xie B.-B."/>
            <person name="Shu Y.-L."/>
            <person name="Rong J.-C."/>
            <person name="Zhao D.-L."/>
            <person name="Zhang X.-Y."/>
            <person name="Chen X.-L."/>
            <person name="Zhou B.-C."/>
            <person name="Zhanga Y.-Z."/>
        </authorList>
    </citation>
    <scope>NUCLEOTIDE SEQUENCE [LARGE SCALE GENOMIC DNA]</scope>
    <source>
        <strain evidence="5 6">ACAM 611</strain>
    </source>
</reference>
<proteinExistence type="predicted"/>
<dbReference type="eggNOG" id="COG0729">
    <property type="taxonomic scope" value="Bacteria"/>
</dbReference>
<dbReference type="Pfam" id="PF01103">
    <property type="entry name" value="Omp85"/>
    <property type="match status" value="1"/>
</dbReference>
<comment type="caution">
    <text evidence="5">The sequence shown here is derived from an EMBL/GenBank/DDBJ whole genome shotgun (WGS) entry which is preliminary data.</text>
</comment>
<dbReference type="InterPro" id="IPR035243">
    <property type="entry name" value="TamA_POTRA_Dom_1"/>
</dbReference>
<keyword evidence="6" id="KW-1185">Reference proteome</keyword>
<dbReference type="Gene3D" id="3.10.20.310">
    <property type="entry name" value="membrane protein fhac"/>
    <property type="match status" value="3"/>
</dbReference>
<dbReference type="Pfam" id="PF17243">
    <property type="entry name" value="POTRA_TamA_1"/>
    <property type="match status" value="1"/>
</dbReference>
<keyword evidence="2" id="KW-0472">Membrane</keyword>
<evidence type="ECO:0000256" key="1">
    <source>
        <dbReference type="ARBA" id="ARBA00004370"/>
    </source>
</evidence>
<evidence type="ECO:0000313" key="6">
    <source>
        <dbReference type="Proteomes" id="UP000053586"/>
    </source>
</evidence>
<feature type="domain" description="TamA POTRA" evidence="4">
    <location>
        <begin position="9"/>
        <end position="85"/>
    </location>
</feature>
<sequence length="580" mass="65496">MPLKSRAIDVAINGVDSSDIRENITLFIKQLDLPVSEFDVDDFENKATNKAQKAIQAFGYYNADIDVMPVQYAKNGDFTLTLNITLKQITVVNRVILQADFMRSSNEQTQNMPQKLLSVIEQVRAMQGKPLNHDLYESLKGQLSTFALLYGYFDFKFLLHKLIILPNANGSASEATVHWLFNLGERYRFGDVEFLQETRGETIAKNVKPFTKGAFFDQSKIGQYSIDLASTGYFDNAIARANASRSVDKMVPIELILQPKPKDSYQLGLGFSTDTKARISFDWRRPWVNLEGHSLGANVYLSNPRKALSLEYRVPKANPLNDFLNYRISLKRTDENQTQSDNVSFEVLRQWGAEQDNDWDKIGFVKVEQESFIQGLQDKRTTRLVMPGFTYNRTRKDGDIFVNWGDRQQITVQGASESVLSDIDFLKVMAKTKWIRQFDKHRFTLRADAGAIATSDFTRVPSTQRFFAGGDQSIRGFGYNEVSEFEMVEIDGKLEKELVGGKYLAVASAEYAYRVAEKWRAAVFIDAGSANSKFASDISTGVGVGAQWLSPIGDVQVYVARGESSFERSWRLHVIIGPGL</sequence>
<evidence type="ECO:0000313" key="5">
    <source>
        <dbReference type="EMBL" id="GAB56716.1"/>
    </source>
</evidence>
<evidence type="ECO:0000259" key="3">
    <source>
        <dbReference type="Pfam" id="PF01103"/>
    </source>
</evidence>
<dbReference type="STRING" id="56804.BAE46_04570"/>
<dbReference type="Gene3D" id="2.40.160.50">
    <property type="entry name" value="membrane protein fhac: a member of the omp85/tpsb transporter family"/>
    <property type="match status" value="1"/>
</dbReference>
<evidence type="ECO:0000259" key="4">
    <source>
        <dbReference type="Pfam" id="PF17243"/>
    </source>
</evidence>
<reference evidence="5 6" key="2">
    <citation type="journal article" date="2017" name="Antonie Van Leeuwenhoek">
        <title>Rhizobium rhizosphaerae sp. nov., a novel species isolated from rice rhizosphere.</title>
        <authorList>
            <person name="Zhao J.J."/>
            <person name="Zhang J."/>
            <person name="Zhang R.J."/>
            <person name="Zhang C.W."/>
            <person name="Yin H.Q."/>
            <person name="Zhang X.X."/>
        </authorList>
    </citation>
    <scope>NUCLEOTIDE SEQUENCE [LARGE SCALE GENOMIC DNA]</scope>
    <source>
        <strain evidence="5 6">ACAM 611</strain>
    </source>
</reference>
<dbReference type="Proteomes" id="UP000053586">
    <property type="component" value="Unassembled WGS sequence"/>
</dbReference>
<organism evidence="5 6">
    <name type="scientific">Glaciecola punicea ACAM 611</name>
    <dbReference type="NCBI Taxonomy" id="1121923"/>
    <lineage>
        <taxon>Bacteria</taxon>
        <taxon>Pseudomonadati</taxon>
        <taxon>Pseudomonadota</taxon>
        <taxon>Gammaproteobacteria</taxon>
        <taxon>Alteromonadales</taxon>
        <taxon>Alteromonadaceae</taxon>
        <taxon>Glaciecola</taxon>
    </lineage>
</organism>
<feature type="domain" description="Bacterial surface antigen (D15)" evidence="3">
    <location>
        <begin position="268"/>
        <end position="559"/>
    </location>
</feature>
<dbReference type="GO" id="GO:0019867">
    <property type="term" value="C:outer membrane"/>
    <property type="evidence" value="ECO:0007669"/>
    <property type="project" value="InterPro"/>
</dbReference>
<protein>
    <submittedName>
        <fullName evidence="5">Outer membrane protein</fullName>
    </submittedName>
</protein>